<dbReference type="Pfam" id="PF07714">
    <property type="entry name" value="PK_Tyr_Ser-Thr"/>
    <property type="match status" value="1"/>
</dbReference>
<dbReference type="PANTHER" id="PTHR44329">
    <property type="entry name" value="SERINE/THREONINE-PROTEIN KINASE TNNI3K-RELATED"/>
    <property type="match status" value="1"/>
</dbReference>
<dbReference type="InterPro" id="IPR008271">
    <property type="entry name" value="Ser/Thr_kinase_AS"/>
</dbReference>
<evidence type="ECO:0000313" key="2">
    <source>
        <dbReference type="EMBL" id="KIJ92758.1"/>
    </source>
</evidence>
<dbReference type="STRING" id="1095629.A0A0C9WVI7"/>
<dbReference type="SUPFAM" id="SSF56112">
    <property type="entry name" value="Protein kinase-like (PK-like)"/>
    <property type="match status" value="1"/>
</dbReference>
<protein>
    <recommendedName>
        <fullName evidence="1">Protein kinase domain-containing protein</fullName>
    </recommendedName>
</protein>
<reference evidence="3" key="2">
    <citation type="submission" date="2015-01" db="EMBL/GenBank/DDBJ databases">
        <title>Evolutionary Origins and Diversification of the Mycorrhizal Mutualists.</title>
        <authorList>
            <consortium name="DOE Joint Genome Institute"/>
            <consortium name="Mycorrhizal Genomics Consortium"/>
            <person name="Kohler A."/>
            <person name="Kuo A."/>
            <person name="Nagy L.G."/>
            <person name="Floudas D."/>
            <person name="Copeland A."/>
            <person name="Barry K.W."/>
            <person name="Cichocki N."/>
            <person name="Veneault-Fourrey C."/>
            <person name="LaButti K."/>
            <person name="Lindquist E.A."/>
            <person name="Lipzen A."/>
            <person name="Lundell T."/>
            <person name="Morin E."/>
            <person name="Murat C."/>
            <person name="Riley R."/>
            <person name="Ohm R."/>
            <person name="Sun H."/>
            <person name="Tunlid A."/>
            <person name="Henrissat B."/>
            <person name="Grigoriev I.V."/>
            <person name="Hibbett D.S."/>
            <person name="Martin F."/>
        </authorList>
    </citation>
    <scope>NUCLEOTIDE SEQUENCE [LARGE SCALE GENOMIC DNA]</scope>
    <source>
        <strain evidence="3">LaAM-08-1</strain>
    </source>
</reference>
<dbReference type="PROSITE" id="PS00108">
    <property type="entry name" value="PROTEIN_KINASE_ST"/>
    <property type="match status" value="1"/>
</dbReference>
<reference evidence="2 3" key="1">
    <citation type="submission" date="2014-04" db="EMBL/GenBank/DDBJ databases">
        <authorList>
            <consortium name="DOE Joint Genome Institute"/>
            <person name="Kuo A."/>
            <person name="Kohler A."/>
            <person name="Nagy L.G."/>
            <person name="Floudas D."/>
            <person name="Copeland A."/>
            <person name="Barry K.W."/>
            <person name="Cichocki N."/>
            <person name="Veneault-Fourrey C."/>
            <person name="LaButti K."/>
            <person name="Lindquist E.A."/>
            <person name="Lipzen A."/>
            <person name="Lundell T."/>
            <person name="Morin E."/>
            <person name="Murat C."/>
            <person name="Sun H."/>
            <person name="Tunlid A."/>
            <person name="Henrissat B."/>
            <person name="Grigoriev I.V."/>
            <person name="Hibbett D.S."/>
            <person name="Martin F."/>
            <person name="Nordberg H.P."/>
            <person name="Cantor M.N."/>
            <person name="Hua S.X."/>
        </authorList>
    </citation>
    <scope>NUCLEOTIDE SEQUENCE [LARGE SCALE GENOMIC DNA]</scope>
    <source>
        <strain evidence="2 3">LaAM-08-1</strain>
    </source>
</reference>
<dbReference type="PANTHER" id="PTHR44329:SF261">
    <property type="entry name" value="ZINC FINGER CONTAINING PROTEIN KINASE-RELATED"/>
    <property type="match status" value="1"/>
</dbReference>
<dbReference type="Gene3D" id="1.10.510.10">
    <property type="entry name" value="Transferase(Phosphotransferase) domain 1"/>
    <property type="match status" value="1"/>
</dbReference>
<dbReference type="InterPro" id="IPR051681">
    <property type="entry name" value="Ser/Thr_Kinases-Pseudokinases"/>
</dbReference>
<organism evidence="2 3">
    <name type="scientific">Laccaria amethystina LaAM-08-1</name>
    <dbReference type="NCBI Taxonomy" id="1095629"/>
    <lineage>
        <taxon>Eukaryota</taxon>
        <taxon>Fungi</taxon>
        <taxon>Dikarya</taxon>
        <taxon>Basidiomycota</taxon>
        <taxon>Agaricomycotina</taxon>
        <taxon>Agaricomycetes</taxon>
        <taxon>Agaricomycetidae</taxon>
        <taxon>Agaricales</taxon>
        <taxon>Agaricineae</taxon>
        <taxon>Hydnangiaceae</taxon>
        <taxon>Laccaria</taxon>
    </lineage>
</organism>
<dbReference type="PROSITE" id="PS50011">
    <property type="entry name" value="PROTEIN_KINASE_DOM"/>
    <property type="match status" value="1"/>
</dbReference>
<keyword evidence="3" id="KW-1185">Reference proteome</keyword>
<name>A0A0C9WVI7_9AGAR</name>
<dbReference type="EMBL" id="KN838886">
    <property type="protein sequence ID" value="KIJ92758.1"/>
    <property type="molecule type" value="Genomic_DNA"/>
</dbReference>
<dbReference type="AlphaFoldDB" id="A0A0C9WVI7"/>
<dbReference type="OrthoDB" id="4062651at2759"/>
<dbReference type="HOGENOM" id="CLU_000288_7_18_1"/>
<dbReference type="GO" id="GO:0004674">
    <property type="term" value="F:protein serine/threonine kinase activity"/>
    <property type="evidence" value="ECO:0007669"/>
    <property type="project" value="TreeGrafter"/>
</dbReference>
<sequence>MGGRPAMVMRWYENGSAAEYLSRKNPAADRLALVSRLILDVARGLAYLHTNKPPIVHGDLKGNNVLITDEGRAALCDFGLSKVIDELGGSTGYTLSSPDVGPLRWQAPEFLEDEDALMSPSSDVWSFACTAFELLTSRIPYAHRARDGLVIKDMQNKIKPPGPADLLLNAFDQRIGTILDLSWSFRPEGRPTMTTVVEHLESIDQGL</sequence>
<evidence type="ECO:0000259" key="1">
    <source>
        <dbReference type="PROSITE" id="PS50011"/>
    </source>
</evidence>
<dbReference type="InterPro" id="IPR001245">
    <property type="entry name" value="Ser-Thr/Tyr_kinase_cat_dom"/>
</dbReference>
<dbReference type="SMART" id="SM00220">
    <property type="entry name" value="S_TKc"/>
    <property type="match status" value="1"/>
</dbReference>
<dbReference type="Proteomes" id="UP000054477">
    <property type="component" value="Unassembled WGS sequence"/>
</dbReference>
<evidence type="ECO:0000313" key="3">
    <source>
        <dbReference type="Proteomes" id="UP000054477"/>
    </source>
</evidence>
<dbReference type="InterPro" id="IPR011009">
    <property type="entry name" value="Kinase-like_dom_sf"/>
</dbReference>
<feature type="domain" description="Protein kinase" evidence="1">
    <location>
        <begin position="1"/>
        <end position="202"/>
    </location>
</feature>
<dbReference type="InterPro" id="IPR000719">
    <property type="entry name" value="Prot_kinase_dom"/>
</dbReference>
<accession>A0A0C9WVI7</accession>
<dbReference type="GO" id="GO:0005524">
    <property type="term" value="F:ATP binding"/>
    <property type="evidence" value="ECO:0007669"/>
    <property type="project" value="InterPro"/>
</dbReference>
<gene>
    <name evidence="2" type="ORF">K443DRAFT_135205</name>
</gene>
<proteinExistence type="predicted"/>